<protein>
    <recommendedName>
        <fullName evidence="3">Coiled-coil and C2 domain-containing protein 1B</fullName>
    </recommendedName>
</protein>
<reference evidence="6" key="2">
    <citation type="submission" date="2025-08" db="UniProtKB">
        <authorList>
            <consortium name="Ensembl"/>
        </authorList>
    </citation>
    <scope>IDENTIFICATION</scope>
</reference>
<reference evidence="6" key="3">
    <citation type="submission" date="2025-09" db="UniProtKB">
        <authorList>
            <consortium name="Ensembl"/>
        </authorList>
    </citation>
    <scope>IDENTIFICATION</scope>
</reference>
<dbReference type="SMART" id="SM00239">
    <property type="entry name" value="C2"/>
    <property type="match status" value="1"/>
</dbReference>
<evidence type="ECO:0000256" key="4">
    <source>
        <dbReference type="SAM" id="MobiDB-lite"/>
    </source>
</evidence>
<dbReference type="InterPro" id="IPR037772">
    <property type="entry name" value="C2_Freud"/>
</dbReference>
<dbReference type="SUPFAM" id="SSF49562">
    <property type="entry name" value="C2 domain (Calcium/lipid-binding domain, CaLB)"/>
    <property type="match status" value="1"/>
</dbReference>
<dbReference type="Ensembl" id="ENSTNIT00000002823.1">
    <property type="protein sequence ID" value="ENSTNIP00000001006.1"/>
    <property type="gene ID" value="ENSTNIG00000014064.1"/>
</dbReference>
<evidence type="ECO:0000313" key="6">
    <source>
        <dbReference type="Ensembl" id="ENSTNIP00000001006.1"/>
    </source>
</evidence>
<dbReference type="GeneTree" id="ENSGT00390000009595"/>
<organism evidence="6 7">
    <name type="scientific">Tetraodon nigroviridis</name>
    <name type="common">Spotted green pufferfish</name>
    <name type="synonym">Chelonodon nigroviridis</name>
    <dbReference type="NCBI Taxonomy" id="99883"/>
    <lineage>
        <taxon>Eukaryota</taxon>
        <taxon>Metazoa</taxon>
        <taxon>Chordata</taxon>
        <taxon>Craniata</taxon>
        <taxon>Vertebrata</taxon>
        <taxon>Euteleostomi</taxon>
        <taxon>Actinopterygii</taxon>
        <taxon>Neopterygii</taxon>
        <taxon>Teleostei</taxon>
        <taxon>Neoteleostei</taxon>
        <taxon>Acanthomorphata</taxon>
        <taxon>Eupercaria</taxon>
        <taxon>Tetraodontiformes</taxon>
        <taxon>Tetradontoidea</taxon>
        <taxon>Tetraodontidae</taxon>
        <taxon>Tetraodon</taxon>
    </lineage>
</organism>
<dbReference type="AlphaFoldDB" id="H3BYE0"/>
<feature type="domain" description="C2" evidence="5">
    <location>
        <begin position="639"/>
        <end position="773"/>
    </location>
</feature>
<dbReference type="PANTHER" id="PTHR13076:SF8">
    <property type="entry name" value="COILED-COIL AND C2 DOMAIN-CONTAINING PROTEIN 1A"/>
    <property type="match status" value="1"/>
</dbReference>
<name>H3BYE0_TETNG</name>
<dbReference type="GO" id="GO:0001227">
    <property type="term" value="F:DNA-binding transcription repressor activity, RNA polymerase II-specific"/>
    <property type="evidence" value="ECO:0007669"/>
    <property type="project" value="InterPro"/>
</dbReference>
<keyword evidence="7" id="KW-1185">Reference proteome</keyword>
<dbReference type="InterPro" id="IPR006608">
    <property type="entry name" value="CC2D1A/B_DM14"/>
</dbReference>
<dbReference type="InterPro" id="IPR039725">
    <property type="entry name" value="CC2D1A/B"/>
</dbReference>
<keyword evidence="2" id="KW-0175">Coiled coil</keyword>
<dbReference type="Pfam" id="PF21528">
    <property type="entry name" value="CC2D1A-B_DM14"/>
    <property type="match status" value="2"/>
</dbReference>
<feature type="compositionally biased region" description="Low complexity" evidence="4">
    <location>
        <begin position="123"/>
        <end position="135"/>
    </location>
</feature>
<comment type="similarity">
    <text evidence="1">Belongs to the CC2D1 family.</text>
</comment>
<dbReference type="SMART" id="SM00685">
    <property type="entry name" value="DM14"/>
    <property type="match status" value="4"/>
</dbReference>
<dbReference type="PANTHER" id="PTHR13076">
    <property type="entry name" value="COILED-COIL AND C2 DOMAIN-CONTAINING PROTEIN 1-LIKE"/>
    <property type="match status" value="1"/>
</dbReference>
<evidence type="ECO:0000313" key="7">
    <source>
        <dbReference type="Proteomes" id="UP000007303"/>
    </source>
</evidence>
<feature type="region of interest" description="Disordered" evidence="4">
    <location>
        <begin position="818"/>
        <end position="851"/>
    </location>
</feature>
<evidence type="ECO:0000256" key="2">
    <source>
        <dbReference type="ARBA" id="ARBA00023054"/>
    </source>
</evidence>
<dbReference type="Gene3D" id="2.60.40.150">
    <property type="entry name" value="C2 domain"/>
    <property type="match status" value="1"/>
</dbReference>
<accession>H3BYE0</accession>
<dbReference type="Proteomes" id="UP000007303">
    <property type="component" value="Unassembled WGS sequence"/>
</dbReference>
<feature type="region of interest" description="Disordered" evidence="4">
    <location>
        <begin position="107"/>
        <end position="145"/>
    </location>
</feature>
<evidence type="ECO:0000256" key="1">
    <source>
        <dbReference type="ARBA" id="ARBA00010672"/>
    </source>
</evidence>
<proteinExistence type="inferred from homology"/>
<evidence type="ECO:0000259" key="5">
    <source>
        <dbReference type="PROSITE" id="PS50004"/>
    </source>
</evidence>
<feature type="region of interest" description="Disordered" evidence="4">
    <location>
        <begin position="436"/>
        <end position="485"/>
    </location>
</feature>
<dbReference type="Pfam" id="PF00168">
    <property type="entry name" value="C2"/>
    <property type="match status" value="1"/>
</dbReference>
<dbReference type="CDD" id="cd08690">
    <property type="entry name" value="C2_Freud-1"/>
    <property type="match status" value="1"/>
</dbReference>
<dbReference type="InterPro" id="IPR000008">
    <property type="entry name" value="C2_dom"/>
</dbReference>
<dbReference type="HOGENOM" id="CLU_008808_0_0_1"/>
<feature type="compositionally biased region" description="Pro residues" evidence="4">
    <location>
        <begin position="1"/>
        <end position="10"/>
    </location>
</feature>
<feature type="region of interest" description="Disordered" evidence="4">
    <location>
        <begin position="398"/>
        <end position="422"/>
    </location>
</feature>
<feature type="region of interest" description="Disordered" evidence="4">
    <location>
        <begin position="1"/>
        <end position="20"/>
    </location>
</feature>
<dbReference type="FunFam" id="2.60.40.150:FF:000104">
    <property type="entry name" value="coiled-coil and C2 domain-containing protein 1B"/>
    <property type="match status" value="1"/>
</dbReference>
<reference evidence="7" key="1">
    <citation type="journal article" date="2004" name="Nature">
        <title>Genome duplication in the teleost fish Tetraodon nigroviridis reveals the early vertebrate proto-karyotype.</title>
        <authorList>
            <person name="Jaillon O."/>
            <person name="Aury J.-M."/>
            <person name="Brunet F."/>
            <person name="Petit J.-L."/>
            <person name="Stange-Thomann N."/>
            <person name="Mauceli E."/>
            <person name="Bouneau L."/>
            <person name="Fischer C."/>
            <person name="Ozouf-Costaz C."/>
            <person name="Bernot A."/>
            <person name="Nicaud S."/>
            <person name="Jaffe D."/>
            <person name="Fisher S."/>
            <person name="Lutfalla G."/>
            <person name="Dossat C."/>
            <person name="Segurens B."/>
            <person name="Dasilva C."/>
            <person name="Salanoubat M."/>
            <person name="Levy M."/>
            <person name="Boudet N."/>
            <person name="Castellano S."/>
            <person name="Anthouard V."/>
            <person name="Jubin C."/>
            <person name="Castelli V."/>
            <person name="Katinka M."/>
            <person name="Vacherie B."/>
            <person name="Biemont C."/>
            <person name="Skalli Z."/>
            <person name="Cattolico L."/>
            <person name="Poulain J."/>
            <person name="De Berardinis V."/>
            <person name="Cruaud C."/>
            <person name="Duprat S."/>
            <person name="Brottier P."/>
            <person name="Coutanceau J.-P."/>
            <person name="Gouzy J."/>
            <person name="Parra G."/>
            <person name="Lardier G."/>
            <person name="Chapple C."/>
            <person name="McKernan K.J."/>
            <person name="McEwan P."/>
            <person name="Bosak S."/>
            <person name="Kellis M."/>
            <person name="Volff J.-N."/>
            <person name="Guigo R."/>
            <person name="Zody M.C."/>
            <person name="Mesirov J."/>
            <person name="Lindblad-Toh K."/>
            <person name="Birren B."/>
            <person name="Nusbaum C."/>
            <person name="Kahn D."/>
            <person name="Robinson-Rechavi M."/>
            <person name="Laudet V."/>
            <person name="Schachter V."/>
            <person name="Quetier F."/>
            <person name="Saurin W."/>
            <person name="Scarpelli C."/>
            <person name="Wincker P."/>
            <person name="Lander E.S."/>
            <person name="Weissenbach J."/>
            <person name="Roest Crollius H."/>
        </authorList>
    </citation>
    <scope>NUCLEOTIDE SEQUENCE [LARGE SCALE GENOMIC DNA]</scope>
</reference>
<feature type="region of interest" description="Disordered" evidence="4">
    <location>
        <begin position="192"/>
        <end position="258"/>
    </location>
</feature>
<sequence length="957" mass="104892">MSRSRNPPPRGQGAARAKQMGLLLDLSPDGGINDDGNDEDLEEELLKLVGGGGGGGRSQCVCQHAAPVAMAEIEQMAALCMKDVDDDDIDDDDLNDEDLLAELNEVLEDDEEETPAPTPPAVTPLAPKGAIASHPAHPPAPSGATGLESLLLERLEMYKTAISNAKDAGETSKARRYDRGLKTLQSMLTSVRKGKSVNEEEIPPPVALGKPAKEASPVAPNTKPQHLTPPRKPAVAVTPETPAISPLTPSQPDASHSGVKQEVLSRQREYKIAAIQAKQSGNIDQAKHYYLTAKKLDLVVEALDRNELVDLSSLPPPPGQIGNRHAHHGCFRPVLHSKNKSKRDLPAPSSVAEALQQRMDIYKSAAEGAKSKGDDRKARMHQRIVKQYQDAIKAHKAGRPVNLSDLPVPPGCPPLQGSEGSQQNFTGVLETALKLAHQDADSEDEDDGGQRAAAAKPAVTPTVQKARSPASQAPRDTSPVKLGPKGVITPAAQQQLDFLLLRRQAFMRAALRSKQMKDITGATQHLRHAKGLDQMITVSKSGLPIDISKIPGVPVSDEDYSLARSRTSPLSPRASEQYHSLMGLLRKQHEKCLSGGQSFVAMGSVAEALRYERLSEECRKNIEILKNAHSNGQHVPKYRTEERTLNAVKVCSNLTPNELLLYVIRGINLPAPSGVSPNDLDASVKFEFPFPSTEEAQRDKTSTVKNSNSPEFKEQFKLNINRNHRGFKRVIQSKGIKFEIIHKGSLFKTDKVVGTAQLKLEALENHCDLREIIEVMDGRKATGGKLEVRVKIREPLTGVEVQPVTEKWLVLDPVSSLSPPKFEAPSPRSKPRHEASSRSSHSSSSPPQYKLHSFSLLNYDKERLDRKLAEYRKSRQDPPPDLVRQQREVMHRLQWQKAQLEGASPAMLSEYEHVLQRFTQGLAESVKKFSSQGNREAAKDALGRLKLVESELESLKR</sequence>
<dbReference type="PROSITE" id="PS50004">
    <property type="entry name" value="C2"/>
    <property type="match status" value="1"/>
</dbReference>
<evidence type="ECO:0000256" key="3">
    <source>
        <dbReference type="ARBA" id="ARBA00068693"/>
    </source>
</evidence>
<feature type="compositionally biased region" description="Low complexity" evidence="4">
    <location>
        <begin position="452"/>
        <end position="463"/>
    </location>
</feature>
<dbReference type="InterPro" id="IPR035892">
    <property type="entry name" value="C2_domain_sf"/>
</dbReference>